<dbReference type="Gene3D" id="4.10.60.10">
    <property type="entry name" value="Zinc finger, CCHC-type"/>
    <property type="match status" value="1"/>
</dbReference>
<gene>
    <name evidence="2" type="ORF">GN958_ATG21544</name>
</gene>
<proteinExistence type="predicted"/>
<accession>A0A8S9TLD5</accession>
<evidence type="ECO:0000313" key="3">
    <source>
        <dbReference type="Proteomes" id="UP000704712"/>
    </source>
</evidence>
<dbReference type="AlphaFoldDB" id="A0A8S9TLD5"/>
<sequence length="256" mass="28319">MWAALCEINEKRQNAAIRESTILRRSEEFKNMKCAAVDEVQAHVNKMFNLITDLASYGYEVNNINMKSMLLDSLPDLYEFEQLRGAVKYGGYGGTLTLDELRVLIEKAADRQSRRRSSGRGSRGRRNGGEHKQGGNHGGSGCDQSRDHHGNGGGRQRSGGSSNRNQDKACFNYSEAGHFKANCPERDTENDANNGTRQSSQRQNRTNLARSHVKRQRMAQCEPGAVTGAAEEAYGASVNMRQLAEKDAEMTGPSPF</sequence>
<reference evidence="2" key="1">
    <citation type="submission" date="2020-03" db="EMBL/GenBank/DDBJ databases">
        <title>Hybrid Assembly of Korean Phytophthora infestans isolates.</title>
        <authorList>
            <person name="Prokchorchik M."/>
            <person name="Lee Y."/>
            <person name="Seo J."/>
            <person name="Cho J.-H."/>
            <person name="Park Y.-E."/>
            <person name="Jang D.-C."/>
            <person name="Im J.-S."/>
            <person name="Choi J.-G."/>
            <person name="Park H.-J."/>
            <person name="Lee G.-B."/>
            <person name="Lee Y.-G."/>
            <person name="Hong S.-Y."/>
            <person name="Cho K."/>
            <person name="Sohn K.H."/>
        </authorList>
    </citation>
    <scope>NUCLEOTIDE SEQUENCE</scope>
    <source>
        <strain evidence="2">KR_2_A2</strain>
    </source>
</reference>
<organism evidence="2 3">
    <name type="scientific">Phytophthora infestans</name>
    <name type="common">Potato late blight agent</name>
    <name type="synonym">Botrytis infestans</name>
    <dbReference type="NCBI Taxonomy" id="4787"/>
    <lineage>
        <taxon>Eukaryota</taxon>
        <taxon>Sar</taxon>
        <taxon>Stramenopiles</taxon>
        <taxon>Oomycota</taxon>
        <taxon>Peronosporomycetes</taxon>
        <taxon>Peronosporales</taxon>
        <taxon>Peronosporaceae</taxon>
        <taxon>Phytophthora</taxon>
    </lineage>
</organism>
<feature type="region of interest" description="Disordered" evidence="1">
    <location>
        <begin position="109"/>
        <end position="168"/>
    </location>
</feature>
<feature type="compositionally biased region" description="Polar residues" evidence="1">
    <location>
        <begin position="191"/>
        <end position="209"/>
    </location>
</feature>
<dbReference type="EMBL" id="JAACNO010002976">
    <property type="protein sequence ID" value="KAF4129280.1"/>
    <property type="molecule type" value="Genomic_DNA"/>
</dbReference>
<dbReference type="InterPro" id="IPR036875">
    <property type="entry name" value="Znf_CCHC_sf"/>
</dbReference>
<feature type="compositionally biased region" description="Basic residues" evidence="1">
    <location>
        <begin position="113"/>
        <end position="126"/>
    </location>
</feature>
<dbReference type="GO" id="GO:0008270">
    <property type="term" value="F:zinc ion binding"/>
    <property type="evidence" value="ECO:0007669"/>
    <property type="project" value="InterPro"/>
</dbReference>
<comment type="caution">
    <text evidence="2">The sequence shown here is derived from an EMBL/GenBank/DDBJ whole genome shotgun (WGS) entry which is preliminary data.</text>
</comment>
<evidence type="ECO:0000313" key="2">
    <source>
        <dbReference type="EMBL" id="KAF4129280.1"/>
    </source>
</evidence>
<dbReference type="SUPFAM" id="SSF57756">
    <property type="entry name" value="Retrovirus zinc finger-like domains"/>
    <property type="match status" value="1"/>
</dbReference>
<dbReference type="Pfam" id="PF14223">
    <property type="entry name" value="Retrotran_gag_2"/>
    <property type="match status" value="1"/>
</dbReference>
<protein>
    <submittedName>
        <fullName evidence="2">Gag-polypeptide of LTR copia-type</fullName>
    </submittedName>
</protein>
<feature type="region of interest" description="Disordered" evidence="1">
    <location>
        <begin position="181"/>
        <end position="219"/>
    </location>
</feature>
<name>A0A8S9TLD5_PHYIN</name>
<evidence type="ECO:0000256" key="1">
    <source>
        <dbReference type="SAM" id="MobiDB-lite"/>
    </source>
</evidence>
<dbReference type="Proteomes" id="UP000704712">
    <property type="component" value="Unassembled WGS sequence"/>
</dbReference>
<dbReference type="GO" id="GO:0003676">
    <property type="term" value="F:nucleic acid binding"/>
    <property type="evidence" value="ECO:0007669"/>
    <property type="project" value="InterPro"/>
</dbReference>